<dbReference type="Proteomes" id="UP000002620">
    <property type="component" value="Chromosome"/>
</dbReference>
<keyword evidence="1" id="KW-0238">DNA-binding</keyword>
<dbReference type="STRING" id="429009.Adeg_0866"/>
<name>C9RCM8_AMMDK</name>
<dbReference type="GO" id="GO:0003677">
    <property type="term" value="F:DNA binding"/>
    <property type="evidence" value="ECO:0007669"/>
    <property type="project" value="UniProtKB-KW"/>
</dbReference>
<dbReference type="eggNOG" id="COG0675">
    <property type="taxonomic scope" value="Bacteria"/>
</dbReference>
<dbReference type="Pfam" id="PF07282">
    <property type="entry name" value="Cas12f1-like_TNB"/>
    <property type="match status" value="1"/>
</dbReference>
<dbReference type="AlphaFoldDB" id="C9RCM8"/>
<evidence type="ECO:0000259" key="2">
    <source>
        <dbReference type="Pfam" id="PF07282"/>
    </source>
</evidence>
<sequence length="436" mass="49801">MAWSDKSHPHRLLLTKQFPLGLEVLPVFQPVMLAANRIWNSCAWHSRETFGQENRWPTEAELKAKFKSFAAWRELHSQSAQAVVEEYFEAVSAYRKHRENGHLEMSPPGFKPKGHLRTVTWKRQGFDVEGNTLVLKLSRKKNPIRCALPEGWNVVTLPDGTEVRGVPVEVKVKAVVRRRRVENLVLHVTLDLGVVPVCRAGAVSAYDYNSALVARAVSNGRLDLFVCRELLSLVQYRNKIIAGFQEKMSRLKEGSRRWKRCLSAKVRVLKRLDRRIRQMEHTLTKSFAGLDEAEDVAFAVVGNLRGLRCSARTGMKGKKASQKINQMAYDRLRQEQHYKNLMRGIETDTWTERNTSSTCCLCGARNPAWRRHRGLWVCGECGLVLQADLNGAANLLKQYLFGGCADRELPFALREARVWRWDGKLNRFVQVSPRAA</sequence>
<feature type="domain" description="Cas12f1-like TNB" evidence="2">
    <location>
        <begin position="329"/>
        <end position="395"/>
    </location>
</feature>
<dbReference type="KEGG" id="adg:Adeg_0866"/>
<reference evidence="3 4" key="1">
    <citation type="submission" date="2009-10" db="EMBL/GenBank/DDBJ databases">
        <title>Complete sequence of chromosome of Ammonifex degensii KC4.</title>
        <authorList>
            <consortium name="US DOE Joint Genome Institute"/>
            <person name="Kerfeld C."/>
            <person name="Goodner B."/>
            <person name="Huber H."/>
            <person name="Stetter K."/>
            <person name="Lucas S."/>
            <person name="Copeland A."/>
            <person name="Lapidus A."/>
            <person name="Glavina del Rio T."/>
            <person name="Dalin E."/>
            <person name="Tice H."/>
            <person name="Bruce D."/>
            <person name="Goodwin L."/>
            <person name="Pitluck S."/>
            <person name="Saunders E."/>
            <person name="Brettin T."/>
            <person name="Detter J.C."/>
            <person name="Han C."/>
            <person name="Larimer F."/>
            <person name="Land M."/>
            <person name="Hauser L."/>
            <person name="Kyrpides N."/>
            <person name="Ovchinnikova G."/>
            <person name="Richardson P."/>
        </authorList>
    </citation>
    <scope>NUCLEOTIDE SEQUENCE [LARGE SCALE GENOMIC DNA]</scope>
    <source>
        <strain evidence="4">DSM 10501 / KC4</strain>
    </source>
</reference>
<proteinExistence type="predicted"/>
<accession>C9RCM8</accession>
<dbReference type="RefSeq" id="WP_015738882.1">
    <property type="nucleotide sequence ID" value="NC_013385.1"/>
</dbReference>
<keyword evidence="4" id="KW-1185">Reference proteome</keyword>
<dbReference type="HOGENOM" id="CLU_032903_16_5_9"/>
<protein>
    <submittedName>
        <fullName evidence="3">Transposase IS605 OrfB</fullName>
    </submittedName>
</protein>
<evidence type="ECO:0000313" key="4">
    <source>
        <dbReference type="Proteomes" id="UP000002620"/>
    </source>
</evidence>
<gene>
    <name evidence="3" type="ordered locus">Adeg_0866</name>
</gene>
<dbReference type="InterPro" id="IPR010095">
    <property type="entry name" value="Cas12f1-like_TNB"/>
</dbReference>
<evidence type="ECO:0000313" key="3">
    <source>
        <dbReference type="EMBL" id="ACX52005.1"/>
    </source>
</evidence>
<dbReference type="EMBL" id="CP001785">
    <property type="protein sequence ID" value="ACX52005.1"/>
    <property type="molecule type" value="Genomic_DNA"/>
</dbReference>
<organism evidence="3 4">
    <name type="scientific">Ammonifex degensii (strain DSM 10501 / KC4)</name>
    <dbReference type="NCBI Taxonomy" id="429009"/>
    <lineage>
        <taxon>Bacteria</taxon>
        <taxon>Bacillati</taxon>
        <taxon>Bacillota</taxon>
        <taxon>Clostridia</taxon>
        <taxon>Thermoanaerobacterales</taxon>
        <taxon>Thermoanaerobacteraceae</taxon>
        <taxon>Ammonifex</taxon>
    </lineage>
</organism>
<dbReference type="NCBIfam" id="NF040570">
    <property type="entry name" value="guided_TnpB"/>
    <property type="match status" value="1"/>
</dbReference>
<evidence type="ECO:0000256" key="1">
    <source>
        <dbReference type="ARBA" id="ARBA00023125"/>
    </source>
</evidence>